<reference evidence="5" key="1">
    <citation type="journal article" date="2014" name="Int. J. Syst. Evol. Microbiol.">
        <title>Complete genome sequence of Corynebacterium casei LMG S-19264T (=DSM 44701T), isolated from a smear-ripened cheese.</title>
        <authorList>
            <consortium name="US DOE Joint Genome Institute (JGI-PGF)"/>
            <person name="Walter F."/>
            <person name="Albersmeier A."/>
            <person name="Kalinowski J."/>
            <person name="Ruckert C."/>
        </authorList>
    </citation>
    <scope>NUCLEOTIDE SEQUENCE</scope>
    <source>
        <strain evidence="5">CGMCC 1.15290</strain>
    </source>
</reference>
<dbReference type="SUPFAM" id="SSF46689">
    <property type="entry name" value="Homeodomain-like"/>
    <property type="match status" value="1"/>
</dbReference>
<dbReference type="PANTHER" id="PTHR43280:SF32">
    <property type="entry name" value="TRANSCRIPTIONAL REGULATORY PROTEIN"/>
    <property type="match status" value="1"/>
</dbReference>
<keyword evidence="6" id="KW-1185">Reference proteome</keyword>
<dbReference type="SMART" id="SM00342">
    <property type="entry name" value="HTH_ARAC"/>
    <property type="match status" value="1"/>
</dbReference>
<organism evidence="5 6">
    <name type="scientific">Filimonas zeae</name>
    <dbReference type="NCBI Taxonomy" id="1737353"/>
    <lineage>
        <taxon>Bacteria</taxon>
        <taxon>Pseudomonadati</taxon>
        <taxon>Bacteroidota</taxon>
        <taxon>Chitinophagia</taxon>
        <taxon>Chitinophagales</taxon>
        <taxon>Chitinophagaceae</taxon>
        <taxon>Filimonas</taxon>
    </lineage>
</organism>
<keyword evidence="1" id="KW-0805">Transcription regulation</keyword>
<dbReference type="InterPro" id="IPR003313">
    <property type="entry name" value="AraC-bd"/>
</dbReference>
<proteinExistence type="predicted"/>
<dbReference type="Pfam" id="PF12833">
    <property type="entry name" value="HTH_18"/>
    <property type="match status" value="1"/>
</dbReference>
<evidence type="ECO:0000259" key="4">
    <source>
        <dbReference type="PROSITE" id="PS01124"/>
    </source>
</evidence>
<keyword evidence="3" id="KW-0804">Transcription</keyword>
<gene>
    <name evidence="5" type="ORF">GCM10011379_43070</name>
</gene>
<dbReference type="Proteomes" id="UP000627292">
    <property type="component" value="Unassembled WGS sequence"/>
</dbReference>
<evidence type="ECO:0000313" key="6">
    <source>
        <dbReference type="Proteomes" id="UP000627292"/>
    </source>
</evidence>
<protein>
    <submittedName>
        <fullName evidence="5">AraC family transcriptional regulator</fullName>
    </submittedName>
</protein>
<dbReference type="InterPro" id="IPR018060">
    <property type="entry name" value="HTH_AraC"/>
</dbReference>
<dbReference type="RefSeq" id="WP_188956227.1">
    <property type="nucleotide sequence ID" value="NZ_BMIB01000004.1"/>
</dbReference>
<name>A0A917J1R7_9BACT</name>
<evidence type="ECO:0000256" key="3">
    <source>
        <dbReference type="ARBA" id="ARBA00023163"/>
    </source>
</evidence>
<dbReference type="AlphaFoldDB" id="A0A917J1R7"/>
<accession>A0A917J1R7</accession>
<dbReference type="InterPro" id="IPR009057">
    <property type="entry name" value="Homeodomain-like_sf"/>
</dbReference>
<comment type="caution">
    <text evidence="5">The sequence shown here is derived from an EMBL/GenBank/DDBJ whole genome shotgun (WGS) entry which is preliminary data.</text>
</comment>
<reference evidence="5" key="2">
    <citation type="submission" date="2020-09" db="EMBL/GenBank/DDBJ databases">
        <authorList>
            <person name="Sun Q."/>
            <person name="Zhou Y."/>
        </authorList>
    </citation>
    <scope>NUCLEOTIDE SEQUENCE</scope>
    <source>
        <strain evidence="5">CGMCC 1.15290</strain>
    </source>
</reference>
<dbReference type="GO" id="GO:0003700">
    <property type="term" value="F:DNA-binding transcription factor activity"/>
    <property type="evidence" value="ECO:0007669"/>
    <property type="project" value="InterPro"/>
</dbReference>
<dbReference type="InterPro" id="IPR037923">
    <property type="entry name" value="HTH-like"/>
</dbReference>
<dbReference type="SUPFAM" id="SSF51215">
    <property type="entry name" value="Regulatory protein AraC"/>
    <property type="match status" value="1"/>
</dbReference>
<dbReference type="EMBL" id="BMIB01000004">
    <property type="protein sequence ID" value="GGH77152.1"/>
    <property type="molecule type" value="Genomic_DNA"/>
</dbReference>
<dbReference type="PROSITE" id="PS01124">
    <property type="entry name" value="HTH_ARAC_FAMILY_2"/>
    <property type="match status" value="1"/>
</dbReference>
<evidence type="ECO:0000313" key="5">
    <source>
        <dbReference type="EMBL" id="GGH77152.1"/>
    </source>
</evidence>
<sequence>MTDIPIHRLHEQTKLGLLVRYMDLPGEQEKVLDAHRDDHYIFMIQEKGSTRMMIDFKEMQTAAGDAFYILPGQVHHGFATTEAAGWFIAADAALLGEAYRQVFEIDLLQQQALTLNAAQLLQLQTCLQLLHSHCNANNHLFHQSVIHSLFNAFAGMFAAAFLEKEPGYNQPELRPLTITRQFKTLLQQRYIQQKSPSAYAAQLHISLSYLNECVKQITGFSVTWWIQHQIILEAKRLLYYTDTTVKEISFSLGYEDHTYFSRLFTKATGIPANQFRQQYRG</sequence>
<dbReference type="Gene3D" id="1.10.10.60">
    <property type="entry name" value="Homeodomain-like"/>
    <property type="match status" value="1"/>
</dbReference>
<evidence type="ECO:0000256" key="2">
    <source>
        <dbReference type="ARBA" id="ARBA00023125"/>
    </source>
</evidence>
<keyword evidence="2" id="KW-0238">DNA-binding</keyword>
<evidence type="ECO:0000256" key="1">
    <source>
        <dbReference type="ARBA" id="ARBA00023015"/>
    </source>
</evidence>
<dbReference type="InterPro" id="IPR014710">
    <property type="entry name" value="RmlC-like_jellyroll"/>
</dbReference>
<dbReference type="PANTHER" id="PTHR43280">
    <property type="entry name" value="ARAC-FAMILY TRANSCRIPTIONAL REGULATOR"/>
    <property type="match status" value="1"/>
</dbReference>
<dbReference type="Pfam" id="PF02311">
    <property type="entry name" value="AraC_binding"/>
    <property type="match status" value="1"/>
</dbReference>
<dbReference type="GO" id="GO:0043565">
    <property type="term" value="F:sequence-specific DNA binding"/>
    <property type="evidence" value="ECO:0007669"/>
    <property type="project" value="InterPro"/>
</dbReference>
<dbReference type="Gene3D" id="2.60.120.10">
    <property type="entry name" value="Jelly Rolls"/>
    <property type="match status" value="1"/>
</dbReference>
<feature type="domain" description="HTH araC/xylS-type" evidence="4">
    <location>
        <begin position="180"/>
        <end position="278"/>
    </location>
</feature>